<feature type="domain" description="Glyceraldehyde 3-phosphate dehydrogenase NAD(P) binding" evidence="10">
    <location>
        <begin position="1"/>
        <end position="151"/>
    </location>
</feature>
<feature type="binding site" evidence="5">
    <location>
        <begin position="209"/>
        <end position="210"/>
    </location>
    <ligand>
        <name>D-glyceraldehyde 3-phosphate</name>
        <dbReference type="ChEBI" id="CHEBI:59776"/>
    </ligand>
</feature>
<dbReference type="CDD" id="cd05214">
    <property type="entry name" value="GAPDH_I_N"/>
    <property type="match status" value="1"/>
</dbReference>
<evidence type="ECO:0000313" key="12">
    <source>
        <dbReference type="Proteomes" id="UP000004221"/>
    </source>
</evidence>
<feature type="binding site" evidence="5">
    <location>
        <begin position="150"/>
        <end position="152"/>
    </location>
    <ligand>
        <name>D-glyceraldehyde 3-phosphate</name>
        <dbReference type="ChEBI" id="CHEBI:59776"/>
    </ligand>
</feature>
<evidence type="ECO:0000256" key="3">
    <source>
        <dbReference type="ARBA" id="ARBA00023002"/>
    </source>
</evidence>
<dbReference type="SUPFAM" id="SSF55347">
    <property type="entry name" value="Glyceraldehyde-3-phosphate dehydrogenase-like, C-terminal domain"/>
    <property type="match status" value="1"/>
</dbReference>
<dbReference type="SUPFAM" id="SSF51735">
    <property type="entry name" value="NAD(P)-binding Rossmann-fold domains"/>
    <property type="match status" value="1"/>
</dbReference>
<dbReference type="InterPro" id="IPR020829">
    <property type="entry name" value="GlycerAld_3-P_DH_cat"/>
</dbReference>
<feature type="binding site" evidence="6">
    <location>
        <position position="314"/>
    </location>
    <ligand>
        <name>NAD(+)</name>
        <dbReference type="ChEBI" id="CHEBI:57540"/>
    </ligand>
</feature>
<dbReference type="Pfam" id="PF00044">
    <property type="entry name" value="Gp_dh_N"/>
    <property type="match status" value="1"/>
</dbReference>
<dbReference type="PANTHER" id="PTHR43148">
    <property type="entry name" value="GLYCERALDEHYDE-3-PHOSPHATE DEHYDROGENASE 2"/>
    <property type="match status" value="1"/>
</dbReference>
<feature type="binding site" evidence="5">
    <location>
        <position position="232"/>
    </location>
    <ligand>
        <name>D-glyceraldehyde 3-phosphate</name>
        <dbReference type="ChEBI" id="CHEBI:59776"/>
    </ligand>
</feature>
<feature type="site" description="Activates thiol group during catalysis" evidence="7">
    <location>
        <position position="178"/>
    </location>
</feature>
<reference evidence="11 12" key="1">
    <citation type="journal article" date="2012" name="ISME J.">
        <title>Nitrification expanded: discovery, physiology and genomics of a nitrite-oxidizing bacterium from the phylum Chloroflexi.</title>
        <authorList>
            <person name="Sorokin D.Y."/>
            <person name="Lucker S."/>
            <person name="Vejmelkova D."/>
            <person name="Kostrikina N.A."/>
            <person name="Kleerebezem R."/>
            <person name="Rijpstra W.I."/>
            <person name="Damste J.S."/>
            <person name="Le Paslier D."/>
            <person name="Muyzer G."/>
            <person name="Wagner M."/>
            <person name="van Loosdrecht M.C."/>
            <person name="Daims H."/>
        </authorList>
    </citation>
    <scope>NUCLEOTIDE SEQUENCE [LARGE SCALE GENOMIC DNA]</scope>
    <source>
        <strain evidence="12">none</strain>
    </source>
</reference>
<protein>
    <recommendedName>
        <fullName evidence="9">Glyceraldehyde-3-phosphate dehydrogenase</fullName>
        <ecNumber evidence="9">1.2.1.-</ecNumber>
    </recommendedName>
</protein>
<comment type="similarity">
    <text evidence="1 8">Belongs to the glyceraldehyde-3-phosphate dehydrogenase family.</text>
</comment>
<dbReference type="InterPro" id="IPR006424">
    <property type="entry name" value="Glyceraldehyde-3-P_DH_1"/>
</dbReference>
<comment type="caution">
    <text evidence="11">The sequence shown here is derived from an EMBL/GenBank/DDBJ whole genome shotgun (WGS) entry which is preliminary data.</text>
</comment>
<feature type="binding site" evidence="5">
    <location>
        <position position="181"/>
    </location>
    <ligand>
        <name>D-glyceraldehyde 3-phosphate</name>
        <dbReference type="ChEBI" id="CHEBI:59776"/>
    </ligand>
</feature>
<keyword evidence="6" id="KW-0547">Nucleotide-binding</keyword>
<organism evidence="11 12">
    <name type="scientific">Nitrolancea hollandica Lb</name>
    <dbReference type="NCBI Taxonomy" id="1129897"/>
    <lineage>
        <taxon>Bacteria</taxon>
        <taxon>Pseudomonadati</taxon>
        <taxon>Thermomicrobiota</taxon>
        <taxon>Thermomicrobia</taxon>
        <taxon>Sphaerobacterales</taxon>
        <taxon>Sphaerobacterineae</taxon>
        <taxon>Sphaerobacteraceae</taxon>
        <taxon>Nitrolancea</taxon>
    </lineage>
</organism>
<dbReference type="EMBL" id="CAGS01000270">
    <property type="protein sequence ID" value="CCF84448.1"/>
    <property type="molecule type" value="Genomic_DNA"/>
</dbReference>
<dbReference type="GO" id="GO:0050661">
    <property type="term" value="F:NADP binding"/>
    <property type="evidence" value="ECO:0007669"/>
    <property type="project" value="InterPro"/>
</dbReference>
<evidence type="ECO:0000256" key="6">
    <source>
        <dbReference type="PIRSR" id="PIRSR000149-3"/>
    </source>
</evidence>
<evidence type="ECO:0000256" key="1">
    <source>
        <dbReference type="ARBA" id="ARBA00007406"/>
    </source>
</evidence>
<dbReference type="InterPro" id="IPR020828">
    <property type="entry name" value="GlycerAld_3-P_DH_NAD(P)-bd"/>
</dbReference>
<evidence type="ECO:0000256" key="5">
    <source>
        <dbReference type="PIRSR" id="PIRSR000149-2"/>
    </source>
</evidence>
<dbReference type="OrthoDB" id="9803304at2"/>
<dbReference type="GO" id="GO:0006006">
    <property type="term" value="P:glucose metabolic process"/>
    <property type="evidence" value="ECO:0007669"/>
    <property type="project" value="InterPro"/>
</dbReference>
<dbReference type="AlphaFoldDB" id="I4EID6"/>
<evidence type="ECO:0000313" key="11">
    <source>
        <dbReference type="EMBL" id="CCF84448.1"/>
    </source>
</evidence>
<dbReference type="InterPro" id="IPR020830">
    <property type="entry name" value="GlycerAld_3-P_DH_AS"/>
</dbReference>
<proteinExistence type="inferred from homology"/>
<sequence length="366" mass="39401">MRVGINGFGRIGRLVLRSMLERGHDLDIVAINGRGNPEMSAHLFQYDTTYGPYQGHVEAHDDVIYVDGRKITVTACDDPAEIPWGDLGVDLVIESTGAFTAADKARAHLEAGAKRVLISAPGKGADATICVGVNEEEYNMETDFIVSCASCTTNALAPMAKVVHNTFGIERGMMTTIHSFTNDQNILDGTHRDPRRARAGGHNIVPTTTGATKALALVLPELKGRLGGIAYRVPTITVSVVDLVVELSRRANAEEINAAFNEAASGRLSAVLGFSMLPLVSSDYRKESRSCVVDGLSTDVLDSGLVRIVGWYDNEWGYACRVVDLARYMVACDEAGACPVEVPIIEREADSVAVERDGREPAPVRV</sequence>
<feature type="active site" description="Nucleophile" evidence="4">
    <location>
        <position position="151"/>
    </location>
</feature>
<dbReference type="SMART" id="SM00846">
    <property type="entry name" value="Gp_dh_N"/>
    <property type="match status" value="1"/>
</dbReference>
<dbReference type="PIRSF" id="PIRSF000149">
    <property type="entry name" value="GAP_DH"/>
    <property type="match status" value="1"/>
</dbReference>
<dbReference type="Gene3D" id="3.30.360.10">
    <property type="entry name" value="Dihydrodipicolinate Reductase, domain 2"/>
    <property type="match status" value="1"/>
</dbReference>
<evidence type="ECO:0000256" key="4">
    <source>
        <dbReference type="PIRSR" id="PIRSR000149-1"/>
    </source>
</evidence>
<dbReference type="CDD" id="cd18126">
    <property type="entry name" value="GAPDH_I_C"/>
    <property type="match status" value="1"/>
</dbReference>
<dbReference type="RefSeq" id="WP_008478620.1">
    <property type="nucleotide sequence ID" value="NZ_CAGS01000270.1"/>
</dbReference>
<feature type="binding site" evidence="6">
    <location>
        <position position="119"/>
    </location>
    <ligand>
        <name>NAD(+)</name>
        <dbReference type="ChEBI" id="CHEBI:57540"/>
    </ligand>
</feature>
<dbReference type="FunFam" id="3.40.50.720:FF:000001">
    <property type="entry name" value="Glyceraldehyde-3-phosphate dehydrogenase"/>
    <property type="match status" value="1"/>
</dbReference>
<evidence type="ECO:0000256" key="8">
    <source>
        <dbReference type="RuleBase" id="RU000397"/>
    </source>
</evidence>
<evidence type="ECO:0000259" key="10">
    <source>
        <dbReference type="SMART" id="SM00846"/>
    </source>
</evidence>
<dbReference type="PROSITE" id="PS00071">
    <property type="entry name" value="GAPDH"/>
    <property type="match status" value="1"/>
</dbReference>
<evidence type="ECO:0000256" key="9">
    <source>
        <dbReference type="RuleBase" id="RU361160"/>
    </source>
</evidence>
<dbReference type="GO" id="GO:0051287">
    <property type="term" value="F:NAD binding"/>
    <property type="evidence" value="ECO:0007669"/>
    <property type="project" value="InterPro"/>
</dbReference>
<comment type="subunit">
    <text evidence="2">Homotetramer.</text>
</comment>
<dbReference type="Pfam" id="PF02800">
    <property type="entry name" value="Gp_dh_C"/>
    <property type="match status" value="1"/>
</dbReference>
<keyword evidence="6" id="KW-0520">NAD</keyword>
<accession>I4EID6</accession>
<dbReference type="Gene3D" id="3.40.50.720">
    <property type="entry name" value="NAD(P)-binding Rossmann-like Domain"/>
    <property type="match status" value="1"/>
</dbReference>
<dbReference type="GO" id="GO:0016620">
    <property type="term" value="F:oxidoreductase activity, acting on the aldehyde or oxo group of donors, NAD or NADP as acceptor"/>
    <property type="evidence" value="ECO:0007669"/>
    <property type="project" value="InterPro"/>
</dbReference>
<evidence type="ECO:0000256" key="2">
    <source>
        <dbReference type="ARBA" id="ARBA00011881"/>
    </source>
</evidence>
<keyword evidence="12" id="KW-1185">Reference proteome</keyword>
<dbReference type="InterPro" id="IPR020831">
    <property type="entry name" value="GlycerAld/Erythrose_P_DH"/>
</dbReference>
<gene>
    <name evidence="11" type="primary">gapB</name>
    <name evidence="11" type="ORF">NITHO_3410011</name>
</gene>
<dbReference type="EC" id="1.2.1.-" evidence="9"/>
<dbReference type="Proteomes" id="UP000004221">
    <property type="component" value="Unassembled WGS sequence"/>
</dbReference>
<dbReference type="NCBIfam" id="TIGR01534">
    <property type="entry name" value="GAPDH-I"/>
    <property type="match status" value="1"/>
</dbReference>
<feature type="binding site" evidence="6">
    <location>
        <begin position="10"/>
        <end position="11"/>
    </location>
    <ligand>
        <name>NAD(+)</name>
        <dbReference type="ChEBI" id="CHEBI:57540"/>
    </ligand>
</feature>
<name>I4EID6_9BACT</name>
<dbReference type="FunFam" id="3.30.360.10:FF:000002">
    <property type="entry name" value="Glyceraldehyde-3-phosphate dehydrogenase"/>
    <property type="match status" value="1"/>
</dbReference>
<dbReference type="InterPro" id="IPR036291">
    <property type="entry name" value="NAD(P)-bd_dom_sf"/>
</dbReference>
<keyword evidence="3 9" id="KW-0560">Oxidoreductase</keyword>
<evidence type="ECO:0000256" key="7">
    <source>
        <dbReference type="PIRSR" id="PIRSR000149-4"/>
    </source>
</evidence>
<dbReference type="PRINTS" id="PR00078">
    <property type="entry name" value="G3PDHDRGNASE"/>
</dbReference>